<proteinExistence type="predicted"/>
<dbReference type="EMBL" id="BQNB010020894">
    <property type="protein sequence ID" value="GJU00746.1"/>
    <property type="molecule type" value="Genomic_DNA"/>
</dbReference>
<sequence length="127" mass="15026">MVVVHGRESGGDMVLGMESYQQNINLTAPTITFPDIEREKLFAITSEPIVGMIYENNKKEKRVMIHKEIHKFCDATLKRVLEKLKKYNKDVKYQYVVPSLSDTDVEYLRFYKEGIEDRLKHQDQMRR</sequence>
<reference evidence="1" key="1">
    <citation type="journal article" date="2022" name="Int. J. Mol. Sci.">
        <title>Draft Genome of Tanacetum Coccineum: Genomic Comparison of Closely Related Tanacetum-Family Plants.</title>
        <authorList>
            <person name="Yamashiro T."/>
            <person name="Shiraishi A."/>
            <person name="Nakayama K."/>
            <person name="Satake H."/>
        </authorList>
    </citation>
    <scope>NUCLEOTIDE SEQUENCE</scope>
</reference>
<dbReference type="Proteomes" id="UP001151760">
    <property type="component" value="Unassembled WGS sequence"/>
</dbReference>
<evidence type="ECO:0000313" key="2">
    <source>
        <dbReference type="Proteomes" id="UP001151760"/>
    </source>
</evidence>
<name>A0ABQ5IKL8_9ASTR</name>
<evidence type="ECO:0000313" key="1">
    <source>
        <dbReference type="EMBL" id="GJU00746.1"/>
    </source>
</evidence>
<accession>A0ABQ5IKL8</accession>
<gene>
    <name evidence="1" type="ORF">Tco_1111084</name>
</gene>
<comment type="caution">
    <text evidence="1">The sequence shown here is derived from an EMBL/GenBank/DDBJ whole genome shotgun (WGS) entry which is preliminary data.</text>
</comment>
<reference evidence="1" key="2">
    <citation type="submission" date="2022-01" db="EMBL/GenBank/DDBJ databases">
        <authorList>
            <person name="Yamashiro T."/>
            <person name="Shiraishi A."/>
            <person name="Satake H."/>
            <person name="Nakayama K."/>
        </authorList>
    </citation>
    <scope>NUCLEOTIDE SEQUENCE</scope>
</reference>
<protein>
    <submittedName>
        <fullName evidence="1">Uncharacterized protein</fullName>
    </submittedName>
</protein>
<keyword evidence="2" id="KW-1185">Reference proteome</keyword>
<organism evidence="1 2">
    <name type="scientific">Tanacetum coccineum</name>
    <dbReference type="NCBI Taxonomy" id="301880"/>
    <lineage>
        <taxon>Eukaryota</taxon>
        <taxon>Viridiplantae</taxon>
        <taxon>Streptophyta</taxon>
        <taxon>Embryophyta</taxon>
        <taxon>Tracheophyta</taxon>
        <taxon>Spermatophyta</taxon>
        <taxon>Magnoliopsida</taxon>
        <taxon>eudicotyledons</taxon>
        <taxon>Gunneridae</taxon>
        <taxon>Pentapetalae</taxon>
        <taxon>asterids</taxon>
        <taxon>campanulids</taxon>
        <taxon>Asterales</taxon>
        <taxon>Asteraceae</taxon>
        <taxon>Asteroideae</taxon>
        <taxon>Anthemideae</taxon>
        <taxon>Anthemidinae</taxon>
        <taxon>Tanacetum</taxon>
    </lineage>
</organism>